<dbReference type="KEGG" id="prel:PRELSG_1204400"/>
<dbReference type="OrthoDB" id="27543at2759"/>
<dbReference type="AlphaFoldDB" id="A0A1J1H866"/>
<feature type="compositionally biased region" description="Basic and acidic residues" evidence="2">
    <location>
        <begin position="49"/>
        <end position="67"/>
    </location>
</feature>
<name>A0A1J1H866_PLARL</name>
<organism evidence="3 4">
    <name type="scientific">Plasmodium relictum</name>
    <dbReference type="NCBI Taxonomy" id="85471"/>
    <lineage>
        <taxon>Eukaryota</taxon>
        <taxon>Sar</taxon>
        <taxon>Alveolata</taxon>
        <taxon>Apicomplexa</taxon>
        <taxon>Aconoidasida</taxon>
        <taxon>Haemosporida</taxon>
        <taxon>Plasmodiidae</taxon>
        <taxon>Plasmodium</taxon>
        <taxon>Plasmodium (Haemamoeba)</taxon>
    </lineage>
</organism>
<dbReference type="PANTHER" id="PTHR13261">
    <property type="entry name" value="BRCA2 AND CDKN1A INTERACTING PROTEIN"/>
    <property type="match status" value="1"/>
</dbReference>
<dbReference type="InterPro" id="IPR025602">
    <property type="entry name" value="BCP1_family"/>
</dbReference>
<dbReference type="PANTHER" id="PTHR13261:SF0">
    <property type="entry name" value="BRCA2 AND CDKN1A-INTERACTING PROTEIN"/>
    <property type="match status" value="1"/>
</dbReference>
<dbReference type="Proteomes" id="UP000220158">
    <property type="component" value="Chromosome 12"/>
</dbReference>
<feature type="compositionally biased region" description="Basic residues" evidence="2">
    <location>
        <begin position="207"/>
        <end position="220"/>
    </location>
</feature>
<sequence>MKNQKVTKNIITKKKNVSLLKTEKKKKSKSNNLKHNSYVIDTLNKAKSKYNEGKKSANNNEEKEEKKKEKKLGAKNNKKNISMFEDHNEKQNENKEKKKLNKNPGKLINKFIEKKIPKNNKKEKVNKSNKDIIRKNKKKKNIENTLNNYIKKFDKNGAKDKKVKKENKNSNNNDKIYIKNEKGKSTKIINNEKHNKENNVIKESKNKDKKNIKKKKIKKKKEIEKNNINKNNYEVNKKEKKNYDNSLNNDEIVVDFELIDPIDTYKDNIRILLRNTELYNDIKFSEKLISIICDQQNIGKFVCVSNEKDNIISFLTIINLNQYDEIKSLKEFLLSKIKKINAKEFQESIKELTKLISSNKNVGLLINSRIINCPIKLIPLIHKNVIDDISWSQDLDDMDEDEKKFYFFDYILFYTKVYKNLNDELIFSNFEEQYFFEHKIHYVMWNNNNIKKFYEIINNKKKEMNYKEYVIIFAIPFDKINDAINKFSLYLRE</sequence>
<feature type="region of interest" description="Disordered" evidence="2">
    <location>
        <begin position="154"/>
        <end position="182"/>
    </location>
</feature>
<proteinExistence type="inferred from homology"/>
<dbReference type="RefSeq" id="XP_028534161.1">
    <property type="nucleotide sequence ID" value="XM_028677809.1"/>
</dbReference>
<accession>A0A1J1H866</accession>
<protein>
    <submittedName>
        <fullName evidence="3">Protein BCP1, putative</fullName>
    </submittedName>
</protein>
<evidence type="ECO:0000256" key="1">
    <source>
        <dbReference type="ARBA" id="ARBA00006781"/>
    </source>
</evidence>
<dbReference type="GeneID" id="39737287"/>
<evidence type="ECO:0000313" key="3">
    <source>
        <dbReference type="EMBL" id="CRH01160.1"/>
    </source>
</evidence>
<feature type="compositionally biased region" description="Low complexity" evidence="2">
    <location>
        <begin position="1"/>
        <end position="10"/>
    </location>
</feature>
<evidence type="ECO:0000256" key="2">
    <source>
        <dbReference type="SAM" id="MobiDB-lite"/>
    </source>
</evidence>
<dbReference type="GO" id="GO:0005634">
    <property type="term" value="C:nucleus"/>
    <property type="evidence" value="ECO:0007669"/>
    <property type="project" value="TreeGrafter"/>
</dbReference>
<feature type="region of interest" description="Disordered" evidence="2">
    <location>
        <begin position="1"/>
        <end position="103"/>
    </location>
</feature>
<keyword evidence="4" id="KW-1185">Reference proteome</keyword>
<reference evidence="3 4" key="1">
    <citation type="submission" date="2015-04" db="EMBL/GenBank/DDBJ databases">
        <authorList>
            <consortium name="Pathogen Informatics"/>
        </authorList>
    </citation>
    <scope>NUCLEOTIDE SEQUENCE [LARGE SCALE GENOMIC DNA]</scope>
    <source>
        <strain evidence="3 4">SGS1</strain>
    </source>
</reference>
<evidence type="ECO:0000313" key="4">
    <source>
        <dbReference type="Proteomes" id="UP000220158"/>
    </source>
</evidence>
<dbReference type="EMBL" id="LN835307">
    <property type="protein sequence ID" value="CRH01160.1"/>
    <property type="molecule type" value="Genomic_DNA"/>
</dbReference>
<comment type="similarity">
    <text evidence="1">Belongs to the BCP1 family.</text>
</comment>
<feature type="region of interest" description="Disordered" evidence="2">
    <location>
        <begin position="202"/>
        <end position="225"/>
    </location>
</feature>
<dbReference type="Pfam" id="PF13862">
    <property type="entry name" value="BCCIP"/>
    <property type="match status" value="1"/>
</dbReference>
<gene>
    <name evidence="3" type="ORF">PRELSG_1204400</name>
</gene>
<feature type="compositionally biased region" description="Basic and acidic residues" evidence="2">
    <location>
        <begin position="84"/>
        <end position="96"/>
    </location>
</feature>
<dbReference type="VEuPathDB" id="PlasmoDB:PRELSG_1204400"/>